<name>N0BE82_9EURY</name>
<evidence type="ECO:0000256" key="5">
    <source>
        <dbReference type="ARBA" id="ARBA00023098"/>
    </source>
</evidence>
<dbReference type="SUPFAM" id="SSF51905">
    <property type="entry name" value="FAD/NAD(P)-binding domain"/>
    <property type="match status" value="1"/>
</dbReference>
<accession>N0BE82</accession>
<organism evidence="9 10">
    <name type="scientific">Archaeoglobus sulfaticallidus PM70-1</name>
    <dbReference type="NCBI Taxonomy" id="387631"/>
    <lineage>
        <taxon>Archaea</taxon>
        <taxon>Methanobacteriati</taxon>
        <taxon>Methanobacteriota</taxon>
        <taxon>Archaeoglobi</taxon>
        <taxon>Archaeoglobales</taxon>
        <taxon>Archaeoglobaceae</taxon>
        <taxon>Archaeoglobus</taxon>
    </lineage>
</organism>
<dbReference type="InterPro" id="IPR054715">
    <property type="entry name" value="GGR_cat"/>
</dbReference>
<keyword evidence="6" id="KW-0594">Phospholipid biosynthesis</keyword>
<evidence type="ECO:0000259" key="8">
    <source>
        <dbReference type="Pfam" id="PF22578"/>
    </source>
</evidence>
<dbReference type="PANTHER" id="PTHR42685:SF18">
    <property type="entry name" value="DIGERANYLGERANYLGLYCEROPHOSPHOLIPID REDUCTASE"/>
    <property type="match status" value="1"/>
</dbReference>
<dbReference type="GO" id="GO:0008654">
    <property type="term" value="P:phospholipid biosynthetic process"/>
    <property type="evidence" value="ECO:0007669"/>
    <property type="project" value="UniProtKB-KW"/>
</dbReference>
<evidence type="ECO:0000313" key="10">
    <source>
        <dbReference type="Proteomes" id="UP000013307"/>
    </source>
</evidence>
<evidence type="ECO:0000256" key="7">
    <source>
        <dbReference type="ARBA" id="ARBA00023264"/>
    </source>
</evidence>
<evidence type="ECO:0000256" key="2">
    <source>
        <dbReference type="ARBA" id="ARBA00022630"/>
    </source>
</evidence>
<dbReference type="Gene3D" id="3.50.50.60">
    <property type="entry name" value="FAD/NAD(P)-binding domain"/>
    <property type="match status" value="1"/>
</dbReference>
<keyword evidence="5" id="KW-0443">Lipid metabolism</keyword>
<dbReference type="PRINTS" id="PR00420">
    <property type="entry name" value="RNGMNOXGNASE"/>
</dbReference>
<dbReference type="KEGG" id="ast:Asulf_01968"/>
<dbReference type="InterPro" id="IPR011777">
    <property type="entry name" value="Geranylgeranyl_Rdtase_fam"/>
</dbReference>
<evidence type="ECO:0000256" key="1">
    <source>
        <dbReference type="ARBA" id="ARBA00022516"/>
    </source>
</evidence>
<dbReference type="EMBL" id="CP005290">
    <property type="protein sequence ID" value="AGK61934.1"/>
    <property type="molecule type" value="Genomic_DNA"/>
</dbReference>
<dbReference type="STRING" id="387631.Asulf_01968"/>
<protein>
    <submittedName>
        <fullName evidence="9">2,3-di-O-geranylgeranylglyceryl phosphate reductase</fullName>
    </submittedName>
</protein>
<dbReference type="NCBIfam" id="TIGR02032">
    <property type="entry name" value="GG-red-SF"/>
    <property type="match status" value="1"/>
</dbReference>
<dbReference type="PANTHER" id="PTHR42685">
    <property type="entry name" value="GERANYLGERANYL DIPHOSPHATE REDUCTASE"/>
    <property type="match status" value="1"/>
</dbReference>
<dbReference type="OrthoDB" id="46008at2157"/>
<dbReference type="eggNOG" id="arCOG00570">
    <property type="taxonomic scope" value="Archaea"/>
</dbReference>
<keyword evidence="4" id="KW-0560">Oxidoreductase</keyword>
<dbReference type="Pfam" id="PF22578">
    <property type="entry name" value="GGR_cat"/>
    <property type="match status" value="1"/>
</dbReference>
<evidence type="ECO:0000256" key="4">
    <source>
        <dbReference type="ARBA" id="ARBA00023002"/>
    </source>
</evidence>
<keyword evidence="10" id="KW-1185">Reference proteome</keyword>
<evidence type="ECO:0000256" key="3">
    <source>
        <dbReference type="ARBA" id="ARBA00022827"/>
    </source>
</evidence>
<evidence type="ECO:0000256" key="6">
    <source>
        <dbReference type="ARBA" id="ARBA00023209"/>
    </source>
</evidence>
<proteinExistence type="predicted"/>
<dbReference type="GO" id="GO:0016628">
    <property type="term" value="F:oxidoreductase activity, acting on the CH-CH group of donors, NAD or NADP as acceptor"/>
    <property type="evidence" value="ECO:0007669"/>
    <property type="project" value="InterPro"/>
</dbReference>
<gene>
    <name evidence="9" type="ORF">Asulf_01968</name>
</gene>
<dbReference type="Proteomes" id="UP000013307">
    <property type="component" value="Chromosome"/>
</dbReference>
<keyword evidence="1" id="KW-0444">Lipid biosynthesis</keyword>
<sequence>MPAQNHDVCVAGVGIAGAFLLRSLKDLDVIGIDKRQKLGYPVECGEIVPTKDEMKILLPDLEDYSLFDIPRKYESNRTKYMSFITPDGREITVDFEMHVVERDEMITDIAEKSGHSIMKGERIIRYNPSKNEVELFGGKRIKAEVVAGCDGANSRISSALGFKRFTVPAKQYVMEGVECDEDVVYMYVGKRICPGGYAWIIPKGDGLANVGVGFVRAKGEKGDNAKKALERFVREYPHSSKFLRNSKVVSEIGAVVPVDLPLEKAVHGRTILLGDAAGMVISHVGAGIPTSMLAGDFAGKIINECFDRNDFSRLEKFDEMWKMAMLKAMLDSYYIKSLWDRISDSDSRLSRYMRLISEKDMWKILHSKVPLKLRVASAFIPFLNMLFR</sequence>
<reference evidence="9 10" key="1">
    <citation type="journal article" date="2013" name="Genome Announc.">
        <title>Complete Genome Sequence of the Thermophilic and Facultatively Chemolithoautotrophic Sulfate Reducer Archaeoglobus sulfaticallidus Strain PM70-1T.</title>
        <authorList>
            <person name="Stokke R."/>
            <person name="Hocking W.P."/>
            <person name="Steinsbu B.O."/>
            <person name="Steen I.H."/>
        </authorList>
    </citation>
    <scope>NUCLEOTIDE SEQUENCE [LARGE SCALE GENOMIC DNA]</scope>
    <source>
        <strain evidence="9">PM70-1</strain>
    </source>
</reference>
<dbReference type="InterPro" id="IPR036188">
    <property type="entry name" value="FAD/NAD-bd_sf"/>
</dbReference>
<dbReference type="RefSeq" id="WP_015591530.1">
    <property type="nucleotide sequence ID" value="NC_021169.1"/>
</dbReference>
<dbReference type="AlphaFoldDB" id="N0BE82"/>
<evidence type="ECO:0000313" key="9">
    <source>
        <dbReference type="EMBL" id="AGK61934.1"/>
    </source>
</evidence>
<keyword evidence="2" id="KW-0285">Flavoprotein</keyword>
<feature type="domain" description="Digeranylgeranylglycerophospholipid reductase catalytic" evidence="8">
    <location>
        <begin position="169"/>
        <end position="251"/>
    </location>
</feature>
<dbReference type="HOGENOM" id="CLU_024648_0_0_2"/>
<keyword evidence="3" id="KW-0274">FAD</keyword>
<dbReference type="GeneID" id="15393602"/>
<keyword evidence="7" id="KW-1208">Phospholipid metabolism</keyword>
<dbReference type="InterPro" id="IPR050407">
    <property type="entry name" value="Geranylgeranyl_reductase"/>
</dbReference>